<feature type="region of interest" description="Disordered" evidence="1">
    <location>
        <begin position="1"/>
        <end position="62"/>
    </location>
</feature>
<name>A0A9J6ZK96_9BACL</name>
<proteinExistence type="predicted"/>
<evidence type="ECO:0000313" key="3">
    <source>
        <dbReference type="Proteomes" id="UP001056756"/>
    </source>
</evidence>
<reference evidence="2" key="1">
    <citation type="submission" date="2022-05" db="EMBL/GenBank/DDBJ databases">
        <title>Novel bacterial taxa in a minimal lignocellulolytic consortium and its capacity to transform plastics disclosed by genome-resolved metagenomics.</title>
        <authorList>
            <person name="Rodriguez C.A.D."/>
            <person name="Diaz-Garcia L."/>
            <person name="Herrera K."/>
            <person name="Tarazona N.A."/>
            <person name="Sproer C."/>
            <person name="Overmann J."/>
            <person name="Jimenez D.J."/>
        </authorList>
    </citation>
    <scope>NUCLEOTIDE SEQUENCE</scope>
    <source>
        <strain evidence="2">MAG5</strain>
    </source>
</reference>
<dbReference type="EMBL" id="CP097899">
    <property type="protein sequence ID" value="URN96562.1"/>
    <property type="molecule type" value="Genomic_DNA"/>
</dbReference>
<organism evidence="2 3">
    <name type="scientific">Candidatus Pristimantibacillus lignocellulolyticus</name>
    <dbReference type="NCBI Taxonomy" id="2994561"/>
    <lineage>
        <taxon>Bacteria</taxon>
        <taxon>Bacillati</taxon>
        <taxon>Bacillota</taxon>
        <taxon>Bacilli</taxon>
        <taxon>Bacillales</taxon>
        <taxon>Paenibacillaceae</taxon>
        <taxon>Candidatus Pristimantibacillus</taxon>
    </lineage>
</organism>
<accession>A0A9J6ZK96</accession>
<dbReference type="KEGG" id="plig:NAG76_10205"/>
<evidence type="ECO:0000256" key="1">
    <source>
        <dbReference type="SAM" id="MobiDB-lite"/>
    </source>
</evidence>
<dbReference type="Proteomes" id="UP001056756">
    <property type="component" value="Chromosome"/>
</dbReference>
<feature type="compositionally biased region" description="Low complexity" evidence="1">
    <location>
        <begin position="25"/>
        <end position="34"/>
    </location>
</feature>
<evidence type="ECO:0000313" key="2">
    <source>
        <dbReference type="EMBL" id="URN96562.1"/>
    </source>
</evidence>
<feature type="compositionally biased region" description="Basic and acidic residues" evidence="1">
    <location>
        <begin position="1"/>
        <end position="22"/>
    </location>
</feature>
<protein>
    <submittedName>
        <fullName evidence="2">Uncharacterized protein</fullName>
    </submittedName>
</protein>
<gene>
    <name evidence="2" type="ORF">NAG76_10205</name>
</gene>
<dbReference type="AlphaFoldDB" id="A0A9J6ZK96"/>
<feature type="compositionally biased region" description="Acidic residues" evidence="1">
    <location>
        <begin position="35"/>
        <end position="49"/>
    </location>
</feature>
<sequence length="62" mass="6906">MSMKEINHTNSKDVSIIKENKAKKSTNNNSSFNDSNEEFASEIGIEDNSSEGKPVSERSAWN</sequence>